<dbReference type="Proteomes" id="UP000243297">
    <property type="component" value="Unassembled WGS sequence"/>
</dbReference>
<reference evidence="2" key="1">
    <citation type="submission" date="2017-02" db="EMBL/GenBank/DDBJ databases">
        <authorList>
            <person name="Varghese N."/>
            <person name="Submissions S."/>
        </authorList>
    </citation>
    <scope>NUCLEOTIDE SEQUENCE [LARGE SCALE GENOMIC DNA]</scope>
    <source>
        <strain evidence="2">ATCC 25662</strain>
    </source>
</reference>
<sequence length="173" mass="18936">MKKIIALILTLNICLFYLPLNIYASIDTGNESSLDSEPSGCLPTRPTQEIELPILLSDNSTIQTRGSIATIGVDRTFSLPLQNQSGTCSATAKIRFTGSYDIETVGTTKKVTNVNIQYSIQGVQNWDISVNSVWHQTGSTNVTMYVYYGSNASNIYDCVVGGGYFYTTKTFTV</sequence>
<dbReference type="STRING" id="118967.SAMN02745191_0126"/>
<evidence type="ECO:0000313" key="2">
    <source>
        <dbReference type="Proteomes" id="UP000243297"/>
    </source>
</evidence>
<dbReference type="EMBL" id="FUWY01000001">
    <property type="protein sequence ID" value="SJZ34355.1"/>
    <property type="molecule type" value="Genomic_DNA"/>
</dbReference>
<evidence type="ECO:0000313" key="1">
    <source>
        <dbReference type="EMBL" id="SJZ34355.1"/>
    </source>
</evidence>
<gene>
    <name evidence="1" type="ORF">SAMN02745191_0126</name>
</gene>
<organism evidence="1 2">
    <name type="scientific">Anaerorhabdus furcosa</name>
    <dbReference type="NCBI Taxonomy" id="118967"/>
    <lineage>
        <taxon>Bacteria</taxon>
        <taxon>Bacillati</taxon>
        <taxon>Bacillota</taxon>
        <taxon>Erysipelotrichia</taxon>
        <taxon>Erysipelotrichales</taxon>
        <taxon>Erysipelotrichaceae</taxon>
        <taxon>Anaerorhabdus</taxon>
    </lineage>
</organism>
<keyword evidence="2" id="KW-1185">Reference proteome</keyword>
<accession>A0A1T4JWA8</accession>
<dbReference type="AlphaFoldDB" id="A0A1T4JWA8"/>
<proteinExistence type="predicted"/>
<name>A0A1T4JWA8_9FIRM</name>
<protein>
    <submittedName>
        <fullName evidence="1">Uncharacterized protein</fullName>
    </submittedName>
</protein>
<dbReference type="RefSeq" id="WP_078710592.1">
    <property type="nucleotide sequence ID" value="NZ_FUWY01000001.1"/>
</dbReference>